<evidence type="ECO:0000256" key="1">
    <source>
        <dbReference type="SAM" id="MobiDB-lite"/>
    </source>
</evidence>
<keyword evidence="3" id="KW-1185">Reference proteome</keyword>
<comment type="caution">
    <text evidence="2">The sequence shown here is derived from an EMBL/GenBank/DDBJ whole genome shotgun (WGS) entry which is preliminary data.</text>
</comment>
<organism evidence="2 3">
    <name type="scientific">Panicum virgatum</name>
    <name type="common">Blackwell switchgrass</name>
    <dbReference type="NCBI Taxonomy" id="38727"/>
    <lineage>
        <taxon>Eukaryota</taxon>
        <taxon>Viridiplantae</taxon>
        <taxon>Streptophyta</taxon>
        <taxon>Embryophyta</taxon>
        <taxon>Tracheophyta</taxon>
        <taxon>Spermatophyta</taxon>
        <taxon>Magnoliopsida</taxon>
        <taxon>Liliopsida</taxon>
        <taxon>Poales</taxon>
        <taxon>Poaceae</taxon>
        <taxon>PACMAD clade</taxon>
        <taxon>Panicoideae</taxon>
        <taxon>Panicodae</taxon>
        <taxon>Paniceae</taxon>
        <taxon>Panicinae</taxon>
        <taxon>Panicum</taxon>
        <taxon>Panicum sect. Hiantes</taxon>
    </lineage>
</organism>
<feature type="region of interest" description="Disordered" evidence="1">
    <location>
        <begin position="1"/>
        <end position="51"/>
    </location>
</feature>
<proteinExistence type="predicted"/>
<evidence type="ECO:0000313" key="2">
    <source>
        <dbReference type="EMBL" id="KAG2598722.1"/>
    </source>
</evidence>
<dbReference type="EMBL" id="CM029045">
    <property type="protein sequence ID" value="KAG2598722.1"/>
    <property type="molecule type" value="Genomic_DNA"/>
</dbReference>
<dbReference type="AlphaFoldDB" id="A0A8T0SH50"/>
<reference evidence="2" key="1">
    <citation type="submission" date="2020-05" db="EMBL/GenBank/DDBJ databases">
        <title>WGS assembly of Panicum virgatum.</title>
        <authorList>
            <person name="Lovell J.T."/>
            <person name="Jenkins J."/>
            <person name="Shu S."/>
            <person name="Juenger T.E."/>
            <person name="Schmutz J."/>
        </authorList>
    </citation>
    <scope>NUCLEOTIDE SEQUENCE</scope>
    <source>
        <strain evidence="2">AP13</strain>
    </source>
</reference>
<feature type="compositionally biased region" description="Basic and acidic residues" evidence="1">
    <location>
        <begin position="30"/>
        <end position="45"/>
    </location>
</feature>
<protein>
    <submittedName>
        <fullName evidence="2">Uncharacterized protein</fullName>
    </submittedName>
</protein>
<feature type="region of interest" description="Disordered" evidence="1">
    <location>
        <begin position="65"/>
        <end position="95"/>
    </location>
</feature>
<dbReference type="Proteomes" id="UP000823388">
    <property type="component" value="Chromosome 5K"/>
</dbReference>
<name>A0A8T0SH50_PANVG</name>
<feature type="compositionally biased region" description="Polar residues" evidence="1">
    <location>
        <begin position="65"/>
        <end position="76"/>
    </location>
</feature>
<gene>
    <name evidence="2" type="ORF">PVAP13_5KG401042</name>
</gene>
<sequence length="95" mass="10797">MFLTGEDGLENIDPNERARQRRERNAAMTEEDKEKRRAKARENYHRNKSKNMIIPLLDSGASHNNQLFDGNASSVPCTGDPPMTSRVPGVTYHQQ</sequence>
<accession>A0A8T0SH50</accession>
<evidence type="ECO:0000313" key="3">
    <source>
        <dbReference type="Proteomes" id="UP000823388"/>
    </source>
</evidence>